<dbReference type="AlphaFoldDB" id="A0AAD9MP36"/>
<evidence type="ECO:0000313" key="3">
    <source>
        <dbReference type="Proteomes" id="UP001255856"/>
    </source>
</evidence>
<evidence type="ECO:0000256" key="1">
    <source>
        <dbReference type="SAM" id="SignalP"/>
    </source>
</evidence>
<dbReference type="Proteomes" id="UP001255856">
    <property type="component" value="Unassembled WGS sequence"/>
</dbReference>
<keyword evidence="3" id="KW-1185">Reference proteome</keyword>
<dbReference type="EMBL" id="JASFZW010000001">
    <property type="protein sequence ID" value="KAK2080251.1"/>
    <property type="molecule type" value="Genomic_DNA"/>
</dbReference>
<accession>A0AAD9MP36</accession>
<comment type="caution">
    <text evidence="2">The sequence shown here is derived from an EMBL/GenBank/DDBJ whole genome shotgun (WGS) entry which is preliminary data.</text>
</comment>
<evidence type="ECO:0000313" key="2">
    <source>
        <dbReference type="EMBL" id="KAK2080251.1"/>
    </source>
</evidence>
<sequence length="280" mass="30826">MASRTLAIALLALCAATALATDKRPLTANSISDVFQGFTDELTSVMAIQESTRGRSMLAKHNFHSFLDGFYGKNWTDVFPKKWLDIDIDWDGNLPFDLRSGAADFFHGNLTGLDRNMSLIELHDLFEKVIGSFCGNWSFVPPAKVDPYCEGPSVTLAYNPKVCVVDETRKQIICTPASVTMTKTPGVCVKHKIAPAVFEGKTCAIKKPIGTAVEVIIGGDVFVIDLDKYAEKVSNDPHVSPMAKKVIAKKLHKKFPVPVPEIPKAPEVEELLEPLFEKFD</sequence>
<reference evidence="2" key="1">
    <citation type="submission" date="2021-01" db="EMBL/GenBank/DDBJ databases">
        <authorList>
            <person name="Eckstrom K.M.E."/>
        </authorList>
    </citation>
    <scope>NUCLEOTIDE SEQUENCE</scope>
    <source>
        <strain evidence="2">UVCC 0001</strain>
    </source>
</reference>
<protein>
    <submittedName>
        <fullName evidence="2">Uncharacterized protein</fullName>
    </submittedName>
</protein>
<feature type="signal peptide" evidence="1">
    <location>
        <begin position="1"/>
        <end position="20"/>
    </location>
</feature>
<organism evidence="2 3">
    <name type="scientific">Prototheca wickerhamii</name>
    <dbReference type="NCBI Taxonomy" id="3111"/>
    <lineage>
        <taxon>Eukaryota</taxon>
        <taxon>Viridiplantae</taxon>
        <taxon>Chlorophyta</taxon>
        <taxon>core chlorophytes</taxon>
        <taxon>Trebouxiophyceae</taxon>
        <taxon>Chlorellales</taxon>
        <taxon>Chlorellaceae</taxon>
        <taxon>Prototheca</taxon>
    </lineage>
</organism>
<name>A0AAD9MP36_PROWI</name>
<keyword evidence="1" id="KW-0732">Signal</keyword>
<feature type="chain" id="PRO_5041938078" evidence="1">
    <location>
        <begin position="21"/>
        <end position="280"/>
    </location>
</feature>
<gene>
    <name evidence="2" type="ORF">QBZ16_000104</name>
</gene>
<proteinExistence type="predicted"/>